<dbReference type="GO" id="GO:0016491">
    <property type="term" value="F:oxidoreductase activity"/>
    <property type="evidence" value="ECO:0007669"/>
    <property type="project" value="UniProtKB-KW"/>
</dbReference>
<dbReference type="OrthoDB" id="66881at2759"/>
<dbReference type="AlphaFoldDB" id="A0A1X6PB98"/>
<evidence type="ECO:0000256" key="2">
    <source>
        <dbReference type="ARBA" id="ARBA00022827"/>
    </source>
</evidence>
<keyword evidence="1" id="KW-0285">Flavoprotein</keyword>
<dbReference type="InterPro" id="IPR036188">
    <property type="entry name" value="FAD/NAD-bd_sf"/>
</dbReference>
<dbReference type="Proteomes" id="UP000218209">
    <property type="component" value="Unassembled WGS sequence"/>
</dbReference>
<dbReference type="PRINTS" id="PR00368">
    <property type="entry name" value="FADPNR"/>
</dbReference>
<keyword evidence="2" id="KW-0274">FAD</keyword>
<keyword evidence="5" id="KW-1185">Reference proteome</keyword>
<sequence>MHVLIVGAGMSGVGTGVIAAAAGHTVTLVDRRPTVGGLWSPGGHYPLARLQETADTYRFPGHPFPSSVRDLPTAAELAEYVRSHAARGGLTEAHFRLSTDVRALRRVPPEEGGGWTATLVPVGGGGGGKEQLRADWVVVASGRESGPPTPMPPVKGLDSFRGRILSDRDTFGMGADELLAAAGVARPLDTTKAAAVPDAVGSTFNSGGASGDPPPPSPNSVVIVGYGKTAMDLAMTLSDGGATAHVVASRRHWRMPSTFFGFISSLPVLYSRAATVVMPSWAATTPAARALAGSLWPLSLAIRWLIVAIAYVSVLGRRDLTGPVPTAALDWFRQSFCMIPDGFRRRLAARRIVVHAPDGVATVAGPTSVRLTSGVVLPTTALLWCRGAEHRAGLSFLPAADVEALFAAGDGVRLYRHTVHPDVPRLAFVSAYNTFGFGTAVHLQATWLTEVWAGQLVLPPAAAQRAEVARVGAFKRDILSCNREPASVIMDRFYSFFDELCGDLSVEPVRVGGVAGWLRPLSPDWYAGVGAEARRASLGVTV</sequence>
<evidence type="ECO:0000313" key="5">
    <source>
        <dbReference type="Proteomes" id="UP000218209"/>
    </source>
</evidence>
<dbReference type="Gene3D" id="3.50.50.60">
    <property type="entry name" value="FAD/NAD(P)-binding domain"/>
    <property type="match status" value="2"/>
</dbReference>
<keyword evidence="3" id="KW-0560">Oxidoreductase</keyword>
<organism evidence="4 5">
    <name type="scientific">Porphyra umbilicalis</name>
    <name type="common">Purple laver</name>
    <name type="synonym">Red alga</name>
    <dbReference type="NCBI Taxonomy" id="2786"/>
    <lineage>
        <taxon>Eukaryota</taxon>
        <taxon>Rhodophyta</taxon>
        <taxon>Bangiophyceae</taxon>
        <taxon>Bangiales</taxon>
        <taxon>Bangiaceae</taxon>
        <taxon>Porphyra</taxon>
    </lineage>
</organism>
<accession>A0A1X6PB98</accession>
<reference evidence="4 5" key="1">
    <citation type="submission" date="2017-03" db="EMBL/GenBank/DDBJ databases">
        <title>WGS assembly of Porphyra umbilicalis.</title>
        <authorList>
            <person name="Brawley S.H."/>
            <person name="Blouin N.A."/>
            <person name="Ficko-Blean E."/>
            <person name="Wheeler G.L."/>
            <person name="Lohr M."/>
            <person name="Goodson H.V."/>
            <person name="Jenkins J.W."/>
            <person name="Blaby-Haas C.E."/>
            <person name="Helliwell K.E."/>
            <person name="Chan C."/>
            <person name="Marriage T."/>
            <person name="Bhattacharya D."/>
            <person name="Klein A.S."/>
            <person name="Badis Y."/>
            <person name="Brodie J."/>
            <person name="Cao Y."/>
            <person name="Collen J."/>
            <person name="Dittami S.M."/>
            <person name="Gachon C.M."/>
            <person name="Green B.R."/>
            <person name="Karpowicz S."/>
            <person name="Kim J.W."/>
            <person name="Kudahl U."/>
            <person name="Lin S."/>
            <person name="Michel G."/>
            <person name="Mittag M."/>
            <person name="Olson B.J."/>
            <person name="Pangilinan J."/>
            <person name="Peng Y."/>
            <person name="Qiu H."/>
            <person name="Shu S."/>
            <person name="Singer J.T."/>
            <person name="Smith A.G."/>
            <person name="Sprecher B.N."/>
            <person name="Wagner V."/>
            <person name="Wang W."/>
            <person name="Wang Z.-Y."/>
            <person name="Yan J."/>
            <person name="Yarish C."/>
            <person name="Zoeuner-Riek S."/>
            <person name="Zhuang Y."/>
            <person name="Zou Y."/>
            <person name="Lindquist E.A."/>
            <person name="Grimwood J."/>
            <person name="Barry K."/>
            <person name="Rokhsar D.S."/>
            <person name="Schmutz J."/>
            <person name="Stiller J.W."/>
            <person name="Grossman A.R."/>
            <person name="Prochnik S.E."/>
        </authorList>
    </citation>
    <scope>NUCLEOTIDE SEQUENCE [LARGE SCALE GENOMIC DNA]</scope>
    <source>
        <strain evidence="4">4086291</strain>
    </source>
</reference>
<dbReference type="InterPro" id="IPR050346">
    <property type="entry name" value="FMO-like"/>
</dbReference>
<evidence type="ECO:0000256" key="1">
    <source>
        <dbReference type="ARBA" id="ARBA00022630"/>
    </source>
</evidence>
<gene>
    <name evidence="4" type="ORF">BU14_0120s0015</name>
</gene>
<evidence type="ECO:0000256" key="3">
    <source>
        <dbReference type="ARBA" id="ARBA00023002"/>
    </source>
</evidence>
<proteinExistence type="predicted"/>
<dbReference type="Pfam" id="PF12831">
    <property type="entry name" value="FAD_oxidored"/>
    <property type="match status" value="1"/>
</dbReference>
<dbReference type="PANTHER" id="PTHR23023">
    <property type="entry name" value="DIMETHYLANILINE MONOOXYGENASE"/>
    <property type="match status" value="1"/>
</dbReference>
<dbReference type="SUPFAM" id="SSF51905">
    <property type="entry name" value="FAD/NAD(P)-binding domain"/>
    <property type="match status" value="2"/>
</dbReference>
<evidence type="ECO:0000313" key="4">
    <source>
        <dbReference type="EMBL" id="OSX78132.1"/>
    </source>
</evidence>
<dbReference type="EMBL" id="KV918820">
    <property type="protein sequence ID" value="OSX78132.1"/>
    <property type="molecule type" value="Genomic_DNA"/>
</dbReference>
<protein>
    <submittedName>
        <fullName evidence="4">Uncharacterized protein</fullName>
    </submittedName>
</protein>
<name>A0A1X6PB98_PORUM</name>